<proteinExistence type="predicted"/>
<feature type="non-terminal residue" evidence="2">
    <location>
        <position position="363"/>
    </location>
</feature>
<gene>
    <name evidence="2" type="ORF">PCOR1329_LOCUS4639</name>
</gene>
<dbReference type="PROSITE" id="PS50994">
    <property type="entry name" value="INTEGRASE"/>
    <property type="match status" value="1"/>
</dbReference>
<evidence type="ECO:0000313" key="3">
    <source>
        <dbReference type="Proteomes" id="UP001189429"/>
    </source>
</evidence>
<keyword evidence="3" id="KW-1185">Reference proteome</keyword>
<comment type="caution">
    <text evidence="2">The sequence shown here is derived from an EMBL/GenBank/DDBJ whole genome shotgun (WGS) entry which is preliminary data.</text>
</comment>
<evidence type="ECO:0000259" key="1">
    <source>
        <dbReference type="PROSITE" id="PS50994"/>
    </source>
</evidence>
<evidence type="ECO:0000313" key="2">
    <source>
        <dbReference type="EMBL" id="CAK0794756.1"/>
    </source>
</evidence>
<dbReference type="InterPro" id="IPR036397">
    <property type="entry name" value="RNaseH_sf"/>
</dbReference>
<organism evidence="2 3">
    <name type="scientific">Prorocentrum cordatum</name>
    <dbReference type="NCBI Taxonomy" id="2364126"/>
    <lineage>
        <taxon>Eukaryota</taxon>
        <taxon>Sar</taxon>
        <taxon>Alveolata</taxon>
        <taxon>Dinophyceae</taxon>
        <taxon>Prorocentrales</taxon>
        <taxon>Prorocentraceae</taxon>
        <taxon>Prorocentrum</taxon>
    </lineage>
</organism>
<accession>A0ABN9PNU7</accession>
<dbReference type="InterPro" id="IPR021109">
    <property type="entry name" value="Peptidase_aspartic_dom_sf"/>
</dbReference>
<dbReference type="Gene3D" id="2.40.70.10">
    <property type="entry name" value="Acid Proteases"/>
    <property type="match status" value="1"/>
</dbReference>
<dbReference type="Gene3D" id="3.30.420.10">
    <property type="entry name" value="Ribonuclease H-like superfamily/Ribonuclease H"/>
    <property type="match status" value="1"/>
</dbReference>
<reference evidence="2" key="1">
    <citation type="submission" date="2023-10" db="EMBL/GenBank/DDBJ databases">
        <authorList>
            <person name="Chen Y."/>
            <person name="Shah S."/>
            <person name="Dougan E. K."/>
            <person name="Thang M."/>
            <person name="Chan C."/>
        </authorList>
    </citation>
    <scope>NUCLEOTIDE SEQUENCE [LARGE SCALE GENOMIC DNA]</scope>
</reference>
<dbReference type="SUPFAM" id="SSF53098">
    <property type="entry name" value="Ribonuclease H-like"/>
    <property type="match status" value="1"/>
</dbReference>
<feature type="domain" description="Integrase catalytic" evidence="1">
    <location>
        <begin position="169"/>
        <end position="291"/>
    </location>
</feature>
<dbReference type="Proteomes" id="UP001189429">
    <property type="component" value="Unassembled WGS sequence"/>
</dbReference>
<dbReference type="InterPro" id="IPR001584">
    <property type="entry name" value="Integrase_cat-core"/>
</dbReference>
<protein>
    <recommendedName>
        <fullName evidence="1">Integrase catalytic domain-containing protein</fullName>
    </recommendedName>
</protein>
<name>A0ABN9PNU7_9DINO</name>
<dbReference type="InterPro" id="IPR012337">
    <property type="entry name" value="RNaseH-like_sf"/>
</dbReference>
<dbReference type="EMBL" id="CAUYUJ010001204">
    <property type="protein sequence ID" value="CAK0794756.1"/>
    <property type="molecule type" value="Genomic_DNA"/>
</dbReference>
<sequence>MHADIGDHEAIIDSGCSKGMVSKRRLENFKALLQQEYPELYVSEGPSNTKYRFVGGDPKTAEAVATVLVQHLNATTEFEVLNTGPEQTKATPFLLGKPQLNNLKAVIDFETDTMYSKTTGTTVQLKTSSAGHYLFPLMLPNSVAAVATEAHDCDFAPLTDATAFETVTVQEHPRAFAVFLPPRLGELRADLQTEAGLKRMHDKLAHPTVDQLMRRITPALLHEKCHRWQSVYGWLPRSVLTDNGGEYQTKEVETFLMHHATRHFWIPPHTPAFAGLVERRNGVLKMVFYKLAENFKTELISGTLTPTDVMFQACAAKNSLVRRCGFSSQFLAFGNNHFFDQIDECEPPQPEAFRTDAAVHAQA</sequence>